<dbReference type="InterPro" id="IPR009072">
    <property type="entry name" value="Histone-fold"/>
</dbReference>
<gene>
    <name evidence="7" type="ORF">CEUTPL_LOCUS4055</name>
</gene>
<keyword evidence="5" id="KW-0539">Nucleus</keyword>
<dbReference type="FunFam" id="1.10.20.10:FF:000023">
    <property type="entry name" value="transcription initiation protein SPT3 homolog"/>
    <property type="match status" value="1"/>
</dbReference>
<evidence type="ECO:0000256" key="1">
    <source>
        <dbReference type="ARBA" id="ARBA00004123"/>
    </source>
</evidence>
<evidence type="ECO:0000256" key="4">
    <source>
        <dbReference type="ARBA" id="ARBA00023163"/>
    </source>
</evidence>
<dbReference type="GO" id="GO:0006357">
    <property type="term" value="P:regulation of transcription by RNA polymerase II"/>
    <property type="evidence" value="ECO:0007669"/>
    <property type="project" value="UniProtKB-ARBA"/>
</dbReference>
<organism evidence="7 8">
    <name type="scientific">Ceutorhynchus assimilis</name>
    <name type="common">cabbage seed weevil</name>
    <dbReference type="NCBI Taxonomy" id="467358"/>
    <lineage>
        <taxon>Eukaryota</taxon>
        <taxon>Metazoa</taxon>
        <taxon>Ecdysozoa</taxon>
        <taxon>Arthropoda</taxon>
        <taxon>Hexapoda</taxon>
        <taxon>Insecta</taxon>
        <taxon>Pterygota</taxon>
        <taxon>Neoptera</taxon>
        <taxon>Endopterygota</taxon>
        <taxon>Coleoptera</taxon>
        <taxon>Polyphaga</taxon>
        <taxon>Cucujiformia</taxon>
        <taxon>Curculionidae</taxon>
        <taxon>Ceutorhynchinae</taxon>
        <taxon>Ceutorhynchus</taxon>
    </lineage>
</organism>
<dbReference type="GO" id="GO:0003713">
    <property type="term" value="F:transcription coactivator activity"/>
    <property type="evidence" value="ECO:0007669"/>
    <property type="project" value="TreeGrafter"/>
</dbReference>
<reference evidence="7" key="1">
    <citation type="submission" date="2022-01" db="EMBL/GenBank/DDBJ databases">
        <authorList>
            <person name="King R."/>
        </authorList>
    </citation>
    <scope>NUCLEOTIDE SEQUENCE</scope>
</reference>
<dbReference type="Gene3D" id="1.10.20.10">
    <property type="entry name" value="Histone, subunit A"/>
    <property type="match status" value="1"/>
</dbReference>
<dbReference type="PANTHER" id="PTHR11380:SF16">
    <property type="entry name" value="TRANSCRIPTION INITIATION PROTEIN SPT3 HOMOLOG"/>
    <property type="match status" value="1"/>
</dbReference>
<dbReference type="GO" id="GO:0046982">
    <property type="term" value="F:protein heterodimerization activity"/>
    <property type="evidence" value="ECO:0007669"/>
    <property type="project" value="InterPro"/>
</dbReference>
<dbReference type="InterPro" id="IPR003195">
    <property type="entry name" value="TFIID_TAF13"/>
</dbReference>
<proteinExistence type="inferred from homology"/>
<keyword evidence="8" id="KW-1185">Reference proteome</keyword>
<comment type="subcellular location">
    <subcellularLocation>
        <location evidence="1">Nucleus</location>
    </subcellularLocation>
</comment>
<evidence type="ECO:0000256" key="5">
    <source>
        <dbReference type="ARBA" id="ARBA00023242"/>
    </source>
</evidence>
<dbReference type="Proteomes" id="UP001152799">
    <property type="component" value="Chromosome 13"/>
</dbReference>
<dbReference type="EMBL" id="OU892289">
    <property type="protein sequence ID" value="CAH1125135.1"/>
    <property type="molecule type" value="Genomic_DNA"/>
</dbReference>
<keyword evidence="3" id="KW-0010">Activator</keyword>
<evidence type="ECO:0000313" key="7">
    <source>
        <dbReference type="EMBL" id="CAH1125135.1"/>
    </source>
</evidence>
<dbReference type="AlphaFoldDB" id="A0A9P0DDC8"/>
<dbReference type="GO" id="GO:0000124">
    <property type="term" value="C:SAGA complex"/>
    <property type="evidence" value="ECO:0007669"/>
    <property type="project" value="UniProtKB-ARBA"/>
</dbReference>
<sequence>MYKITMKTSYYHEISSMMYGYGDSHEPNPDTVRLVENIVSKQLRMIINEALKYWDNETLKGQDLVFLLRHNKYKMQRFIRYIEKKEATKKSVAQSNSEIPIVEVEPEKSKNNLIQFIEKIDETGEFMDLSEVDEVKLERQIRADRTSQDIDEKKYLEFQKARCASFKSISQGIKQWIDPQDQLTFEPDALEVLAYFANQTVAEIVDLALLVKEDAKSGTDPLAHLPGSYYTATMFNGAYRFDSGKPDYTRVRSGQPPISVNEIKEVMRRIYSPQAGKLNFGGKVPDTHYILAL</sequence>
<name>A0A9P0DDC8_9CUCU</name>
<protein>
    <recommendedName>
        <fullName evidence="9">Transcription initiation protein SPT3 homolog</fullName>
    </recommendedName>
</protein>
<evidence type="ECO:0000256" key="2">
    <source>
        <dbReference type="ARBA" id="ARBA00023015"/>
    </source>
</evidence>
<comment type="similarity">
    <text evidence="6">Belongs to the SPT3 family.</text>
</comment>
<accession>A0A9P0DDC8</accession>
<dbReference type="Pfam" id="PF02269">
    <property type="entry name" value="TFIID-18kDa"/>
    <property type="match status" value="1"/>
</dbReference>
<dbReference type="CDD" id="cd22926">
    <property type="entry name" value="HFD_SPT3"/>
    <property type="match status" value="1"/>
</dbReference>
<evidence type="ECO:0000256" key="3">
    <source>
        <dbReference type="ARBA" id="ARBA00023159"/>
    </source>
</evidence>
<evidence type="ECO:0000313" key="8">
    <source>
        <dbReference type="Proteomes" id="UP001152799"/>
    </source>
</evidence>
<dbReference type="SUPFAM" id="SSF47113">
    <property type="entry name" value="Histone-fold"/>
    <property type="match status" value="1"/>
</dbReference>
<dbReference type="GO" id="GO:0006366">
    <property type="term" value="P:transcription by RNA polymerase II"/>
    <property type="evidence" value="ECO:0007669"/>
    <property type="project" value="InterPro"/>
</dbReference>
<keyword evidence="4" id="KW-0804">Transcription</keyword>
<dbReference type="OrthoDB" id="66982at2759"/>
<evidence type="ECO:0000256" key="6">
    <source>
        <dbReference type="ARBA" id="ARBA00061274"/>
    </source>
</evidence>
<dbReference type="PANTHER" id="PTHR11380">
    <property type="entry name" value="TRANSCRIPTION INITIATION FACTOR TFIID/SUPT3-RELATED"/>
    <property type="match status" value="1"/>
</dbReference>
<dbReference type="GO" id="GO:0005634">
    <property type="term" value="C:nucleus"/>
    <property type="evidence" value="ECO:0007669"/>
    <property type="project" value="UniProtKB-SubCell"/>
</dbReference>
<keyword evidence="2" id="KW-0805">Transcription regulation</keyword>
<evidence type="ECO:0008006" key="9">
    <source>
        <dbReference type="Google" id="ProtNLM"/>
    </source>
</evidence>